<evidence type="ECO:0000313" key="3">
    <source>
        <dbReference type="Proteomes" id="UP000266673"/>
    </source>
</evidence>
<name>A0A397VKR6_9GLOM</name>
<feature type="domain" description="Ubiquitin-like" evidence="1">
    <location>
        <begin position="1"/>
        <end position="71"/>
    </location>
</feature>
<comment type="caution">
    <text evidence="2">The sequence shown here is derived from an EMBL/GenBank/DDBJ whole genome shotgun (WGS) entry which is preliminary data.</text>
</comment>
<dbReference type="InterPro" id="IPR029071">
    <property type="entry name" value="Ubiquitin-like_domsf"/>
</dbReference>
<dbReference type="InterPro" id="IPR019956">
    <property type="entry name" value="Ubiquitin_dom"/>
</dbReference>
<dbReference type="PROSITE" id="PS50053">
    <property type="entry name" value="UBIQUITIN_2"/>
    <property type="match status" value="2"/>
</dbReference>
<dbReference type="AlphaFoldDB" id="A0A397VKR6"/>
<evidence type="ECO:0000313" key="2">
    <source>
        <dbReference type="EMBL" id="RIB23095.1"/>
    </source>
</evidence>
<organism evidence="2 3">
    <name type="scientific">Gigaspora rosea</name>
    <dbReference type="NCBI Taxonomy" id="44941"/>
    <lineage>
        <taxon>Eukaryota</taxon>
        <taxon>Fungi</taxon>
        <taxon>Fungi incertae sedis</taxon>
        <taxon>Mucoromycota</taxon>
        <taxon>Glomeromycotina</taxon>
        <taxon>Glomeromycetes</taxon>
        <taxon>Diversisporales</taxon>
        <taxon>Gigasporaceae</taxon>
        <taxon>Gigaspora</taxon>
    </lineage>
</organism>
<sequence length="149" mass="17157">MILFVILGSGEKITLMVFRQNTVESVKKKIWNRIGISVNKQRLEYLTKELSNEKTLEYYDIRNEGVVYLSLYMSLFVVIKAGKTIHICASKDDTIESVKQKIHNCEGIPANEQRLVCVSKELENGKKLADYNILDESTMYLRLRVMGGY</sequence>
<dbReference type="CDD" id="cd17039">
    <property type="entry name" value="Ubl_ubiquitin_like"/>
    <property type="match status" value="1"/>
</dbReference>
<protein>
    <submittedName>
        <fullName evidence="2">Ubiquitin-like protein</fullName>
    </submittedName>
</protein>
<dbReference type="Gene3D" id="3.10.20.90">
    <property type="entry name" value="Phosphatidylinositol 3-kinase Catalytic Subunit, Chain A, domain 1"/>
    <property type="match status" value="2"/>
</dbReference>
<dbReference type="PRINTS" id="PR00348">
    <property type="entry name" value="UBIQUITIN"/>
</dbReference>
<dbReference type="PANTHER" id="PTHR10666">
    <property type="entry name" value="UBIQUITIN"/>
    <property type="match status" value="1"/>
</dbReference>
<dbReference type="InterPro" id="IPR000626">
    <property type="entry name" value="Ubiquitin-like_dom"/>
</dbReference>
<dbReference type="Pfam" id="PF00240">
    <property type="entry name" value="ubiquitin"/>
    <property type="match status" value="2"/>
</dbReference>
<dbReference type="Proteomes" id="UP000266673">
    <property type="component" value="Unassembled WGS sequence"/>
</dbReference>
<keyword evidence="3" id="KW-1185">Reference proteome</keyword>
<dbReference type="STRING" id="44941.A0A397VKR6"/>
<dbReference type="EMBL" id="QKWP01000279">
    <property type="protein sequence ID" value="RIB23095.1"/>
    <property type="molecule type" value="Genomic_DNA"/>
</dbReference>
<dbReference type="OrthoDB" id="428577at2759"/>
<evidence type="ECO:0000259" key="1">
    <source>
        <dbReference type="PROSITE" id="PS50053"/>
    </source>
</evidence>
<reference evidence="2 3" key="1">
    <citation type="submission" date="2018-06" db="EMBL/GenBank/DDBJ databases">
        <title>Comparative genomics reveals the genomic features of Rhizophagus irregularis, R. cerebriforme, R. diaphanum and Gigaspora rosea, and their symbiotic lifestyle signature.</title>
        <authorList>
            <person name="Morin E."/>
            <person name="San Clemente H."/>
            <person name="Chen E.C.H."/>
            <person name="De La Providencia I."/>
            <person name="Hainaut M."/>
            <person name="Kuo A."/>
            <person name="Kohler A."/>
            <person name="Murat C."/>
            <person name="Tang N."/>
            <person name="Roy S."/>
            <person name="Loubradou J."/>
            <person name="Henrissat B."/>
            <person name="Grigoriev I.V."/>
            <person name="Corradi N."/>
            <person name="Roux C."/>
            <person name="Martin F.M."/>
        </authorList>
    </citation>
    <scope>NUCLEOTIDE SEQUENCE [LARGE SCALE GENOMIC DNA]</scope>
    <source>
        <strain evidence="2 3">DAOM 194757</strain>
    </source>
</reference>
<feature type="domain" description="Ubiquitin-like" evidence="1">
    <location>
        <begin position="73"/>
        <end position="148"/>
    </location>
</feature>
<dbReference type="SUPFAM" id="SSF54236">
    <property type="entry name" value="Ubiquitin-like"/>
    <property type="match status" value="2"/>
</dbReference>
<dbReference type="InterPro" id="IPR050158">
    <property type="entry name" value="Ubiquitin_ubiquitin-like"/>
</dbReference>
<proteinExistence type="predicted"/>
<accession>A0A397VKR6</accession>
<gene>
    <name evidence="2" type="ORF">C2G38_1998439</name>
</gene>
<dbReference type="SMART" id="SM00213">
    <property type="entry name" value="UBQ"/>
    <property type="match status" value="2"/>
</dbReference>